<keyword evidence="4" id="KW-0053">Apoptosis</keyword>
<dbReference type="GO" id="GO:0001836">
    <property type="term" value="P:release of cytochrome c from mitochondria"/>
    <property type="evidence" value="ECO:0007669"/>
    <property type="project" value="TreeGrafter"/>
</dbReference>
<keyword evidence="8" id="KW-1133">Transmembrane helix</keyword>
<dbReference type="PROSITE" id="PS01258">
    <property type="entry name" value="BH2"/>
    <property type="match status" value="1"/>
</dbReference>
<dbReference type="GO" id="GO:0008630">
    <property type="term" value="P:intrinsic apoptotic signaling pathway in response to DNA damage"/>
    <property type="evidence" value="ECO:0007669"/>
    <property type="project" value="TreeGrafter"/>
</dbReference>
<dbReference type="InterPro" id="IPR020728">
    <property type="entry name" value="Bcl2_BH3_motif_CS"/>
</dbReference>
<feature type="domain" description="Bcl-2 Bcl-2 homology region 1-3" evidence="9">
    <location>
        <begin position="104"/>
        <end position="207"/>
    </location>
</feature>
<dbReference type="GO" id="GO:0097192">
    <property type="term" value="P:extrinsic apoptotic signaling pathway in absence of ligand"/>
    <property type="evidence" value="ECO:0007669"/>
    <property type="project" value="TreeGrafter"/>
</dbReference>
<dbReference type="GO" id="GO:0005741">
    <property type="term" value="C:mitochondrial outer membrane"/>
    <property type="evidence" value="ECO:0007669"/>
    <property type="project" value="TreeGrafter"/>
</dbReference>
<dbReference type="SMART" id="SM00337">
    <property type="entry name" value="BCL"/>
    <property type="match status" value="1"/>
</dbReference>
<proteinExistence type="inferred from homology"/>
<dbReference type="InterPro" id="IPR002475">
    <property type="entry name" value="Bcl2-like"/>
</dbReference>
<evidence type="ECO:0000313" key="11">
    <source>
        <dbReference type="Proteomes" id="UP000242188"/>
    </source>
</evidence>
<evidence type="ECO:0000256" key="4">
    <source>
        <dbReference type="ARBA" id="ARBA00022703"/>
    </source>
</evidence>
<dbReference type="Gene3D" id="1.10.437.10">
    <property type="entry name" value="Blc2-like"/>
    <property type="match status" value="1"/>
</dbReference>
<dbReference type="AlphaFoldDB" id="A0A210QM51"/>
<evidence type="ECO:0000256" key="2">
    <source>
        <dbReference type="ARBA" id="ARBA00004370"/>
    </source>
</evidence>
<protein>
    <submittedName>
        <fullName evidence="10">Bcl-2 homologous antagonist/killer</fullName>
    </submittedName>
</protein>
<evidence type="ECO:0000256" key="7">
    <source>
        <dbReference type="SAM" id="MobiDB-lite"/>
    </source>
</evidence>
<accession>A0A210QM51</accession>
<evidence type="ECO:0000256" key="5">
    <source>
        <dbReference type="ARBA" id="ARBA00023128"/>
    </source>
</evidence>
<dbReference type="SMR" id="A0A210QM51"/>
<keyword evidence="6 8" id="KW-0472">Membrane</keyword>
<gene>
    <name evidence="10" type="ORF">KP79_PYT07038</name>
</gene>
<evidence type="ECO:0000259" key="9">
    <source>
        <dbReference type="SMART" id="SM00337"/>
    </source>
</evidence>
<dbReference type="SUPFAM" id="SSF56854">
    <property type="entry name" value="Bcl-2 inhibitors of programmed cell death"/>
    <property type="match status" value="1"/>
</dbReference>
<dbReference type="OrthoDB" id="6020735at2759"/>
<keyword evidence="5" id="KW-0496">Mitochondrion</keyword>
<evidence type="ECO:0000256" key="3">
    <source>
        <dbReference type="ARBA" id="ARBA00009458"/>
    </source>
</evidence>
<evidence type="ECO:0000256" key="1">
    <source>
        <dbReference type="ARBA" id="ARBA00004173"/>
    </source>
</evidence>
<feature type="region of interest" description="Disordered" evidence="7">
    <location>
        <begin position="1"/>
        <end position="43"/>
    </location>
</feature>
<evidence type="ECO:0000256" key="6">
    <source>
        <dbReference type="ARBA" id="ARBA00023136"/>
    </source>
</evidence>
<dbReference type="GO" id="GO:0051400">
    <property type="term" value="F:BH domain binding"/>
    <property type="evidence" value="ECO:0007669"/>
    <property type="project" value="TreeGrafter"/>
</dbReference>
<comment type="similarity">
    <text evidence="3">Belongs to the Bcl-2 family.</text>
</comment>
<dbReference type="STRING" id="6573.A0A210QM51"/>
<dbReference type="InterPro" id="IPR046371">
    <property type="entry name" value="Bcl-2_BH1-3"/>
</dbReference>
<feature type="compositionally biased region" description="Polar residues" evidence="7">
    <location>
        <begin position="24"/>
        <end position="37"/>
    </location>
</feature>
<dbReference type="PROSITE" id="PS50062">
    <property type="entry name" value="BCL2_FAMILY"/>
    <property type="match status" value="1"/>
</dbReference>
<keyword evidence="8" id="KW-0812">Transmembrane</keyword>
<dbReference type="CDD" id="cd06845">
    <property type="entry name" value="Bcl-2_like"/>
    <property type="match status" value="1"/>
</dbReference>
<dbReference type="InterPro" id="IPR020726">
    <property type="entry name" value="Bcl2_BH2_motif_CS"/>
</dbReference>
<organism evidence="10 11">
    <name type="scientific">Mizuhopecten yessoensis</name>
    <name type="common">Japanese scallop</name>
    <name type="synonym">Patinopecten yessoensis</name>
    <dbReference type="NCBI Taxonomy" id="6573"/>
    <lineage>
        <taxon>Eukaryota</taxon>
        <taxon>Metazoa</taxon>
        <taxon>Spiralia</taxon>
        <taxon>Lophotrochozoa</taxon>
        <taxon>Mollusca</taxon>
        <taxon>Bivalvia</taxon>
        <taxon>Autobranchia</taxon>
        <taxon>Pteriomorphia</taxon>
        <taxon>Pectinida</taxon>
        <taxon>Pectinoidea</taxon>
        <taxon>Pectinidae</taxon>
        <taxon>Mizuhopecten</taxon>
    </lineage>
</organism>
<dbReference type="PANTHER" id="PTHR11256">
    <property type="entry name" value="BCL-2 RELATED"/>
    <property type="match status" value="1"/>
</dbReference>
<evidence type="ECO:0000313" key="10">
    <source>
        <dbReference type="EMBL" id="OWF49771.1"/>
    </source>
</evidence>
<feature type="transmembrane region" description="Helical" evidence="8">
    <location>
        <begin position="222"/>
        <end position="239"/>
    </location>
</feature>
<dbReference type="GO" id="GO:0042981">
    <property type="term" value="P:regulation of apoptotic process"/>
    <property type="evidence" value="ECO:0007669"/>
    <property type="project" value="InterPro"/>
</dbReference>
<comment type="caution">
    <text evidence="10">The sequence shown here is derived from an EMBL/GenBank/DDBJ whole genome shotgun (WGS) entry which is preliminary data.</text>
</comment>
<dbReference type="EMBL" id="NEDP02002949">
    <property type="protein sequence ID" value="OWF49771.1"/>
    <property type="molecule type" value="Genomic_DNA"/>
</dbReference>
<dbReference type="PANTHER" id="PTHR11256:SF41">
    <property type="entry name" value="BCL-2 HOMOLOGOUS ANTAGONIST_KILLER"/>
    <property type="match status" value="1"/>
</dbReference>
<comment type="subcellular location">
    <subcellularLocation>
        <location evidence="2">Membrane</location>
    </subcellularLocation>
    <subcellularLocation>
        <location evidence="1">Mitochondrion</location>
    </subcellularLocation>
</comment>
<sequence>MRSASPIAIMATWDGGGGGGRWNSPDSPTSRQVSPGSEISLRPDTEENVVNQAEDVIRNFMYQRYQQDQMEEDPETMEQTPAIPELVHFTSDPMSQASQVGRQLARIGDDINRRYADEFNDMIGQLNITEDTAYEVFAGVARKLFSEGINWGRVSALLCFAYRIAMKVLRIKERASRFADFLRLIINHVVRFIKEMIASWIAHEGGWVAALKYIPSVSLKTLGAIAGICFLAIGAVFYFNRKGS</sequence>
<evidence type="ECO:0000256" key="8">
    <source>
        <dbReference type="SAM" id="Phobius"/>
    </source>
</evidence>
<dbReference type="Pfam" id="PF00452">
    <property type="entry name" value="Bcl-2"/>
    <property type="match status" value="1"/>
</dbReference>
<dbReference type="GO" id="GO:0015288">
    <property type="term" value="F:porin activity"/>
    <property type="evidence" value="ECO:0007669"/>
    <property type="project" value="TreeGrafter"/>
</dbReference>
<name>A0A210QM51_MIZYE</name>
<dbReference type="PROSITE" id="PS01259">
    <property type="entry name" value="BH3"/>
    <property type="match status" value="1"/>
</dbReference>
<dbReference type="InterPro" id="IPR036834">
    <property type="entry name" value="Bcl-2-like_sf"/>
</dbReference>
<dbReference type="InterPro" id="IPR026298">
    <property type="entry name" value="Bcl-2_fam"/>
</dbReference>
<keyword evidence="11" id="KW-1185">Reference proteome</keyword>
<reference evidence="10 11" key="1">
    <citation type="journal article" date="2017" name="Nat. Ecol. Evol.">
        <title>Scallop genome provides insights into evolution of bilaterian karyotype and development.</title>
        <authorList>
            <person name="Wang S."/>
            <person name="Zhang J."/>
            <person name="Jiao W."/>
            <person name="Li J."/>
            <person name="Xun X."/>
            <person name="Sun Y."/>
            <person name="Guo X."/>
            <person name="Huan P."/>
            <person name="Dong B."/>
            <person name="Zhang L."/>
            <person name="Hu X."/>
            <person name="Sun X."/>
            <person name="Wang J."/>
            <person name="Zhao C."/>
            <person name="Wang Y."/>
            <person name="Wang D."/>
            <person name="Huang X."/>
            <person name="Wang R."/>
            <person name="Lv J."/>
            <person name="Li Y."/>
            <person name="Zhang Z."/>
            <person name="Liu B."/>
            <person name="Lu W."/>
            <person name="Hui Y."/>
            <person name="Liang J."/>
            <person name="Zhou Z."/>
            <person name="Hou R."/>
            <person name="Li X."/>
            <person name="Liu Y."/>
            <person name="Li H."/>
            <person name="Ning X."/>
            <person name="Lin Y."/>
            <person name="Zhao L."/>
            <person name="Xing Q."/>
            <person name="Dou J."/>
            <person name="Li Y."/>
            <person name="Mao J."/>
            <person name="Guo H."/>
            <person name="Dou H."/>
            <person name="Li T."/>
            <person name="Mu C."/>
            <person name="Jiang W."/>
            <person name="Fu Q."/>
            <person name="Fu X."/>
            <person name="Miao Y."/>
            <person name="Liu J."/>
            <person name="Yu Q."/>
            <person name="Li R."/>
            <person name="Liao H."/>
            <person name="Li X."/>
            <person name="Kong Y."/>
            <person name="Jiang Z."/>
            <person name="Chourrout D."/>
            <person name="Li R."/>
            <person name="Bao Z."/>
        </authorList>
    </citation>
    <scope>NUCLEOTIDE SEQUENCE [LARGE SCALE GENOMIC DNA]</scope>
    <source>
        <strain evidence="10 11">PY_sf001</strain>
    </source>
</reference>
<dbReference type="Proteomes" id="UP000242188">
    <property type="component" value="Unassembled WGS sequence"/>
</dbReference>